<dbReference type="AlphaFoldDB" id="A0A098S7U1"/>
<name>A0A098S7U1_9BACT</name>
<accession>A0A098S7U1</accession>
<gene>
    <name evidence="1" type="ORF">IX84_10070</name>
</gene>
<organism evidence="1 2">
    <name type="scientific">Phaeodactylibacter xiamenensis</name>
    <dbReference type="NCBI Taxonomy" id="1524460"/>
    <lineage>
        <taxon>Bacteria</taxon>
        <taxon>Pseudomonadati</taxon>
        <taxon>Bacteroidota</taxon>
        <taxon>Saprospiria</taxon>
        <taxon>Saprospirales</taxon>
        <taxon>Haliscomenobacteraceae</taxon>
        <taxon>Phaeodactylibacter</taxon>
    </lineage>
</organism>
<dbReference type="Proteomes" id="UP000029736">
    <property type="component" value="Unassembled WGS sequence"/>
</dbReference>
<sequence length="1109" mass="125370">MPIFTPTLAAEAVLFAINSAIKLSRNVQRAYAQSLQGRILVLPLPDFDTNIDLATMIAYFEWSPELLDNFDDLKRLHQQAMQDLQLPGQDLKRYRQYYLGFKQVGEGKVLELQSQDLWNLFRVRQWQEGYLERDSALKLVVGSLVEIGIDYFLDVPGALNQHSSKGRILRHFLSAFDDIQFAEGQPLYEQFNAMLLPRLFAAAAETVGELAPEVSEDEKVQLFIRTTTRHIAEDLYQRSVELSFEDQEALINWGQLLLRSSIRHAGEFVAANPELLFNTNYPSSRIIERSTGVLLRAILDDDPGRVSLREALSVKTLDELVQVTLQVVAAHPSLISGERKLEDLIAQTVLALQETNLNQPGLLPEILRIILEQSAGHLPALWPTVEGTAKHLLVSALRQILTVIAGNAKQNGWETALTRSDWRDLLEFLLAEVVANPAWINEEVRGRPVLAEVVDVVFRALRHLPEGERLSPDVLHYIIRLSLRTALTSESVLDTLPWSTDERETIILEQALQLIFVVAYDKKTPKLSRLELLEELLEYVLETIIAEHPNRAGLVLTELVLFESGIVYAQGFNADLADDLIDAALLAFANYPELVTQNEGMQHLVRSLARAVDSAGLRQPGLLPFLLRLVLEKTGEHAHVLIDADTGSPRHLLVLATREILAALTRREDREGRWRPGLSPDQGLYILELLLEEVVRYPDWITKATEEDTVLRAVLDTVFDVLETVPTGSRLSTGTLEMVIQGSLYAAVRSPKVLSALRFATDSLERSILEHALRMVFSFTFPTKKDTPAHRLHLLEEILSYILDGLLLRYPNERGLILIDLVLFGQNGINFNEGFDEAQAEQLVESALMALDQYPELVGRDRVLQLLVSDVAGALLDSGIGQPALLPELLRLTIESTAHHLHLVLDLDEEEPVNLLVIALEQTLKAIAEPPRSGRWKPHLSREQILDMLEVVYEALQDHPQWVGQEPLIYDMLEALFRALEAVPPRQPLPYLMVRMLLQALLEAARRDWRFMVKAQATEYGHYHILMRFALEDLFILLYDSEQNEATRWHLSQRPVIEALLEYFLLLVSAEGGDLEAVARAKARLEEVIAIWQQDFRRTLEEVLEQLGA</sequence>
<keyword evidence="2" id="KW-1185">Reference proteome</keyword>
<evidence type="ECO:0000313" key="2">
    <source>
        <dbReference type="Proteomes" id="UP000029736"/>
    </source>
</evidence>
<evidence type="ECO:0000313" key="1">
    <source>
        <dbReference type="EMBL" id="KGE88165.1"/>
    </source>
</evidence>
<dbReference type="RefSeq" id="WP_044219410.1">
    <property type="nucleotide sequence ID" value="NZ_JBKAGJ010000007.1"/>
</dbReference>
<protein>
    <submittedName>
        <fullName evidence="1">Uncharacterized protein</fullName>
    </submittedName>
</protein>
<dbReference type="OrthoDB" id="1488855at2"/>
<comment type="caution">
    <text evidence="1">The sequence shown here is derived from an EMBL/GenBank/DDBJ whole genome shotgun (WGS) entry which is preliminary data.</text>
</comment>
<dbReference type="EMBL" id="JPOS01000020">
    <property type="protein sequence ID" value="KGE88165.1"/>
    <property type="molecule type" value="Genomic_DNA"/>
</dbReference>
<proteinExistence type="predicted"/>
<dbReference type="STRING" id="1524460.IX84_10070"/>
<reference evidence="1 2" key="1">
    <citation type="journal article" date="2014" name="Int. J. Syst. Evol. Microbiol.">
        <title>Phaeodactylibacter xiamenensis gen. nov., sp. nov., a member of the family Saprospiraceae isolated from the marine alga Phaeodactylum tricornutum.</title>
        <authorList>
            <person name="Chen Z.Jr."/>
            <person name="Lei X."/>
            <person name="Lai Q."/>
            <person name="Li Y."/>
            <person name="Zhang B."/>
            <person name="Zhang J."/>
            <person name="Zhang H."/>
            <person name="Yang L."/>
            <person name="Zheng W."/>
            <person name="Tian Y."/>
            <person name="Yu Z."/>
            <person name="Xu H.Jr."/>
            <person name="Zheng T."/>
        </authorList>
    </citation>
    <scope>NUCLEOTIDE SEQUENCE [LARGE SCALE GENOMIC DNA]</scope>
    <source>
        <strain evidence="1 2">KD52</strain>
    </source>
</reference>